<dbReference type="Pfam" id="PF01548">
    <property type="entry name" value="DEDD_Tnp_IS110"/>
    <property type="match status" value="1"/>
</dbReference>
<sequence length="341" mass="37024">MEQATTIGLDIAKHVFQVHGADAAGHVLFRKRITRVKLLGFLAAQAPCVVAMEACAGAHYWAREVGKLGHRVRLIAPAYVKPFIRRQKNDAADAEAICEAAQRPSMRFVPVKTEEQQANGIVFRARDLLVRQRTQCVNALRGHLMEYGHVFPKGITHVETLVAVVEDPQSSLPDSVRVILKLLVDTFTALEAQITALDAEINQRSKSDPTARRLMTIPGVGPITSTAITALVPAVEGFRAGRDFAAWLGLTPLQKSTGGKQKLGAVSKRGERTVRRLLIIGASAVVQQASRRGAPEGSWLAQMLARKPKMLVTVALANKMARIIWALLVKGGTYRTPTAAA</sequence>
<dbReference type="NCBIfam" id="NF033542">
    <property type="entry name" value="transpos_IS110"/>
    <property type="match status" value="1"/>
</dbReference>
<keyword evidence="4" id="KW-1185">Reference proteome</keyword>
<dbReference type="InterPro" id="IPR003346">
    <property type="entry name" value="Transposase_20"/>
</dbReference>
<reference evidence="3" key="1">
    <citation type="submission" date="2020-06" db="EMBL/GenBank/DDBJ databases">
        <title>Legume-microbial interactions unlock mineral nutrients during tropical forest succession.</title>
        <authorList>
            <person name="Epihov D.Z."/>
        </authorList>
    </citation>
    <scope>NUCLEOTIDE SEQUENCE [LARGE SCALE GENOMIC DNA]</scope>
    <source>
        <strain evidence="3">Pan2503</strain>
    </source>
</reference>
<protein>
    <submittedName>
        <fullName evidence="3">IS110 family transposase</fullName>
    </submittedName>
</protein>
<dbReference type="EMBL" id="JACDQQ010000806">
    <property type="protein sequence ID" value="MBA0084990.1"/>
    <property type="molecule type" value="Genomic_DNA"/>
</dbReference>
<evidence type="ECO:0000313" key="4">
    <source>
        <dbReference type="Proteomes" id="UP000567293"/>
    </source>
</evidence>
<dbReference type="Pfam" id="PF02371">
    <property type="entry name" value="Transposase_20"/>
    <property type="match status" value="1"/>
</dbReference>
<dbReference type="PANTHER" id="PTHR33055">
    <property type="entry name" value="TRANSPOSASE FOR INSERTION SEQUENCE ELEMENT IS1111A"/>
    <property type="match status" value="1"/>
</dbReference>
<dbReference type="InterPro" id="IPR002525">
    <property type="entry name" value="Transp_IS110-like_N"/>
</dbReference>
<evidence type="ECO:0000259" key="2">
    <source>
        <dbReference type="Pfam" id="PF02371"/>
    </source>
</evidence>
<proteinExistence type="predicted"/>
<dbReference type="AlphaFoldDB" id="A0A7V8SW65"/>
<evidence type="ECO:0000259" key="1">
    <source>
        <dbReference type="Pfam" id="PF01548"/>
    </source>
</evidence>
<comment type="caution">
    <text evidence="3">The sequence shown here is derived from an EMBL/GenBank/DDBJ whole genome shotgun (WGS) entry which is preliminary data.</text>
</comment>
<feature type="domain" description="Transposase IS116/IS110/IS902 C-terminal" evidence="2">
    <location>
        <begin position="211"/>
        <end position="289"/>
    </location>
</feature>
<dbReference type="GO" id="GO:0003677">
    <property type="term" value="F:DNA binding"/>
    <property type="evidence" value="ECO:0007669"/>
    <property type="project" value="InterPro"/>
</dbReference>
<dbReference type="GO" id="GO:0006313">
    <property type="term" value="P:DNA transposition"/>
    <property type="evidence" value="ECO:0007669"/>
    <property type="project" value="InterPro"/>
</dbReference>
<dbReference type="PANTHER" id="PTHR33055:SF3">
    <property type="entry name" value="PUTATIVE TRANSPOSASE FOR IS117-RELATED"/>
    <property type="match status" value="1"/>
</dbReference>
<dbReference type="Proteomes" id="UP000567293">
    <property type="component" value="Unassembled WGS sequence"/>
</dbReference>
<gene>
    <name evidence="3" type="ORF">HRJ53_08340</name>
</gene>
<dbReference type="GO" id="GO:0004803">
    <property type="term" value="F:transposase activity"/>
    <property type="evidence" value="ECO:0007669"/>
    <property type="project" value="InterPro"/>
</dbReference>
<organism evidence="3 4">
    <name type="scientific">Candidatus Acidiferrum panamense</name>
    <dbReference type="NCBI Taxonomy" id="2741543"/>
    <lineage>
        <taxon>Bacteria</taxon>
        <taxon>Pseudomonadati</taxon>
        <taxon>Acidobacteriota</taxon>
        <taxon>Terriglobia</taxon>
        <taxon>Candidatus Acidiferrales</taxon>
        <taxon>Candidatus Acidiferrum</taxon>
    </lineage>
</organism>
<accession>A0A7V8SW65</accession>
<feature type="domain" description="Transposase IS110-like N-terminal" evidence="1">
    <location>
        <begin position="7"/>
        <end position="147"/>
    </location>
</feature>
<name>A0A7V8SW65_9BACT</name>
<dbReference type="InterPro" id="IPR047650">
    <property type="entry name" value="Transpos_IS110"/>
</dbReference>
<evidence type="ECO:0000313" key="3">
    <source>
        <dbReference type="EMBL" id="MBA0084990.1"/>
    </source>
</evidence>